<evidence type="ECO:0000256" key="3">
    <source>
        <dbReference type="ARBA" id="ARBA00023125"/>
    </source>
</evidence>
<feature type="domain" description="LysR substrate-binding" evidence="6">
    <location>
        <begin position="3"/>
        <end position="86"/>
    </location>
</feature>
<feature type="compositionally biased region" description="Low complexity" evidence="5">
    <location>
        <begin position="198"/>
        <end position="220"/>
    </location>
</feature>
<reference evidence="8" key="1">
    <citation type="journal article" date="2019" name="Int. J. Syst. Evol. Microbiol.">
        <title>The Global Catalogue of Microorganisms (GCM) 10K type strain sequencing project: providing services to taxonomists for standard genome sequencing and annotation.</title>
        <authorList>
            <consortium name="The Broad Institute Genomics Platform"/>
            <consortium name="The Broad Institute Genome Sequencing Center for Infectious Disease"/>
            <person name="Wu L."/>
            <person name="Ma J."/>
        </authorList>
    </citation>
    <scope>NUCLEOTIDE SEQUENCE [LARGE SCALE GENOMIC DNA]</scope>
    <source>
        <strain evidence="8">JCM 17442</strain>
    </source>
</reference>
<dbReference type="CDD" id="cd05466">
    <property type="entry name" value="PBP2_LTTR_substrate"/>
    <property type="match status" value="1"/>
</dbReference>
<comment type="caution">
    <text evidence="7">The sequence shown here is derived from an EMBL/GenBank/DDBJ whole genome shotgun (WGS) entry which is preliminary data.</text>
</comment>
<keyword evidence="2" id="KW-0805">Transcription regulation</keyword>
<evidence type="ECO:0000313" key="7">
    <source>
        <dbReference type="EMBL" id="GAA4266575.1"/>
    </source>
</evidence>
<evidence type="ECO:0000256" key="2">
    <source>
        <dbReference type="ARBA" id="ARBA00023015"/>
    </source>
</evidence>
<dbReference type="Pfam" id="PF03466">
    <property type="entry name" value="LysR_substrate"/>
    <property type="match status" value="2"/>
</dbReference>
<evidence type="ECO:0000256" key="5">
    <source>
        <dbReference type="SAM" id="MobiDB-lite"/>
    </source>
</evidence>
<dbReference type="SUPFAM" id="SSF53850">
    <property type="entry name" value="Periplasmic binding protein-like II"/>
    <property type="match status" value="1"/>
</dbReference>
<evidence type="ECO:0000313" key="8">
    <source>
        <dbReference type="Proteomes" id="UP001501594"/>
    </source>
</evidence>
<protein>
    <recommendedName>
        <fullName evidence="6">LysR substrate-binding domain-containing protein</fullName>
    </recommendedName>
</protein>
<dbReference type="PANTHER" id="PTHR30346">
    <property type="entry name" value="TRANSCRIPTIONAL DUAL REGULATOR HCAR-RELATED"/>
    <property type="match status" value="1"/>
</dbReference>
<proteinExistence type="inferred from homology"/>
<evidence type="ECO:0000256" key="4">
    <source>
        <dbReference type="ARBA" id="ARBA00023163"/>
    </source>
</evidence>
<evidence type="ECO:0000259" key="6">
    <source>
        <dbReference type="Pfam" id="PF03466"/>
    </source>
</evidence>
<keyword evidence="4" id="KW-0804">Transcription</keyword>
<feature type="domain" description="LysR substrate-binding" evidence="6">
    <location>
        <begin position="98"/>
        <end position="161"/>
    </location>
</feature>
<keyword evidence="8" id="KW-1185">Reference proteome</keyword>
<accession>A0ABP8E3H9</accession>
<dbReference type="Gene3D" id="3.40.190.10">
    <property type="entry name" value="Periplasmic binding protein-like II"/>
    <property type="match status" value="4"/>
</dbReference>
<dbReference type="PANTHER" id="PTHR30346:SF0">
    <property type="entry name" value="HCA OPERON TRANSCRIPTIONAL ACTIVATOR HCAR"/>
    <property type="match status" value="1"/>
</dbReference>
<dbReference type="EMBL" id="BAABAU010000001">
    <property type="protein sequence ID" value="GAA4266575.1"/>
    <property type="molecule type" value="Genomic_DNA"/>
</dbReference>
<comment type="similarity">
    <text evidence="1">Belongs to the LysR transcriptional regulatory family.</text>
</comment>
<sequence length="235" mass="24605">MTLTKWLRVWNERHPATPLRISPIEGQDALAPLRDGAADVVFARLPIDGDGLHVIPLYEEQPVVVLPREHALAEADSLDLADLDGLARLDLDHSLTPASAVEVVEAGAGVAVMPQSLARLHARKGVVARPLSGVDPTTIALVWPTDATTDDVSDFIGVVRGRTANSSRTRAAEETAAEAAAAAKEARAARAKAKKAAKNAAKNPAKNASASGGRPQARGPQRGKGRGGPSRGRRS</sequence>
<dbReference type="InterPro" id="IPR005119">
    <property type="entry name" value="LysR_subst-bd"/>
</dbReference>
<name>A0ABP8E3H9_9MICO</name>
<organism evidence="7 8">
    <name type="scientific">Frondihabitans peucedani</name>
    <dbReference type="NCBI Taxonomy" id="598626"/>
    <lineage>
        <taxon>Bacteria</taxon>
        <taxon>Bacillati</taxon>
        <taxon>Actinomycetota</taxon>
        <taxon>Actinomycetes</taxon>
        <taxon>Micrococcales</taxon>
        <taxon>Microbacteriaceae</taxon>
        <taxon>Frondihabitans</taxon>
    </lineage>
</organism>
<dbReference type="Proteomes" id="UP001501594">
    <property type="component" value="Unassembled WGS sequence"/>
</dbReference>
<feature type="compositionally biased region" description="Basic residues" evidence="5">
    <location>
        <begin position="221"/>
        <end position="235"/>
    </location>
</feature>
<keyword evidence="3" id="KW-0238">DNA-binding</keyword>
<evidence type="ECO:0000256" key="1">
    <source>
        <dbReference type="ARBA" id="ARBA00009437"/>
    </source>
</evidence>
<feature type="region of interest" description="Disordered" evidence="5">
    <location>
        <begin position="180"/>
        <end position="235"/>
    </location>
</feature>
<dbReference type="RefSeq" id="WP_344795910.1">
    <property type="nucleotide sequence ID" value="NZ_BAABAU010000001.1"/>
</dbReference>
<gene>
    <name evidence="7" type="ORF">GCM10022256_21870</name>
</gene>